<reference evidence="9 10" key="1">
    <citation type="submission" date="2020-06" db="EMBL/GenBank/DDBJ databases">
        <title>Schlegella sp. ID0723 isolated from air conditioner.</title>
        <authorList>
            <person name="Kim D.Y."/>
            <person name="Kim D.-U."/>
        </authorList>
    </citation>
    <scope>NUCLEOTIDE SEQUENCE [LARGE SCALE GENOMIC DNA]</scope>
    <source>
        <strain evidence="9 10">ID0723</strain>
    </source>
</reference>
<evidence type="ECO:0000313" key="10">
    <source>
        <dbReference type="Proteomes" id="UP000529637"/>
    </source>
</evidence>
<evidence type="ECO:0000256" key="3">
    <source>
        <dbReference type="ARBA" id="ARBA00022448"/>
    </source>
</evidence>
<evidence type="ECO:0000256" key="6">
    <source>
        <dbReference type="ARBA" id="ARBA00022989"/>
    </source>
</evidence>
<name>A0A7Y6NT81_9BURK</name>
<feature type="transmembrane region" description="Helical" evidence="8">
    <location>
        <begin position="127"/>
        <end position="153"/>
    </location>
</feature>
<dbReference type="PANTHER" id="PTHR30269">
    <property type="entry name" value="TRANSMEMBRANE PROTEIN YFCA"/>
    <property type="match status" value="1"/>
</dbReference>
<protein>
    <recommendedName>
        <fullName evidence="8">Probable membrane transporter protein</fullName>
    </recommendedName>
</protein>
<dbReference type="RefSeq" id="WP_176071734.1">
    <property type="nucleotide sequence ID" value="NZ_JABWMJ010000018.1"/>
</dbReference>
<keyword evidence="3" id="KW-0813">Transport</keyword>
<comment type="subcellular location">
    <subcellularLocation>
        <location evidence="1 8">Cell membrane</location>
        <topology evidence="1 8">Multi-pass membrane protein</topology>
    </subcellularLocation>
</comment>
<sequence length="248" mass="25559">MNITSTALIALVFVFAGGVKGMTGMGLPTVAVSLLGLWMPPAAAASLLVLPSLATNLSQCLGPGLLPLARQLWPAWCALAGATIWMPTVLVFGTGTGPHAVLGLVLVVYGAWGLWRPRLPDLSGRTLVFGAAAGLATGAVSAITAVFVMPLVPYLQSLRLGKDEMVQALGLSFTLATLALAVRLHADRQTLMPGAEAAVALLAALAGMWVGAHVRGRMGAATFQRGLFHVFIVLGLANLSHGSYEAVT</sequence>
<keyword evidence="6 8" id="KW-1133">Transmembrane helix</keyword>
<feature type="transmembrane region" description="Helical" evidence="8">
    <location>
        <begin position="165"/>
        <end position="182"/>
    </location>
</feature>
<gene>
    <name evidence="9" type="ORF">HQN59_24350</name>
</gene>
<dbReference type="Proteomes" id="UP000529637">
    <property type="component" value="Unassembled WGS sequence"/>
</dbReference>
<evidence type="ECO:0000313" key="9">
    <source>
        <dbReference type="EMBL" id="NUZ08880.1"/>
    </source>
</evidence>
<proteinExistence type="inferred from homology"/>
<evidence type="ECO:0000256" key="5">
    <source>
        <dbReference type="ARBA" id="ARBA00022692"/>
    </source>
</evidence>
<keyword evidence="5 8" id="KW-0812">Transmembrane</keyword>
<feature type="transmembrane region" description="Helical" evidence="8">
    <location>
        <begin position="194"/>
        <end position="214"/>
    </location>
</feature>
<keyword evidence="4 8" id="KW-1003">Cell membrane</keyword>
<dbReference type="PANTHER" id="PTHR30269:SF32">
    <property type="entry name" value="MEMBRANE TRANSPORTER PROTEIN-RELATED"/>
    <property type="match status" value="1"/>
</dbReference>
<feature type="transmembrane region" description="Helical" evidence="8">
    <location>
        <begin position="98"/>
        <end position="115"/>
    </location>
</feature>
<evidence type="ECO:0000256" key="4">
    <source>
        <dbReference type="ARBA" id="ARBA00022475"/>
    </source>
</evidence>
<dbReference type="InterPro" id="IPR052017">
    <property type="entry name" value="TSUP"/>
</dbReference>
<feature type="transmembrane region" description="Helical" evidence="8">
    <location>
        <begin position="226"/>
        <end position="244"/>
    </location>
</feature>
<feature type="transmembrane region" description="Helical" evidence="8">
    <location>
        <begin position="72"/>
        <end position="92"/>
    </location>
</feature>
<keyword evidence="10" id="KW-1185">Reference proteome</keyword>
<evidence type="ECO:0000256" key="8">
    <source>
        <dbReference type="RuleBase" id="RU363041"/>
    </source>
</evidence>
<dbReference type="GO" id="GO:0005886">
    <property type="term" value="C:plasma membrane"/>
    <property type="evidence" value="ECO:0007669"/>
    <property type="project" value="UniProtKB-SubCell"/>
</dbReference>
<evidence type="ECO:0000256" key="1">
    <source>
        <dbReference type="ARBA" id="ARBA00004651"/>
    </source>
</evidence>
<comment type="caution">
    <text evidence="9">The sequence shown here is derived from an EMBL/GenBank/DDBJ whole genome shotgun (WGS) entry which is preliminary data.</text>
</comment>
<evidence type="ECO:0000256" key="7">
    <source>
        <dbReference type="ARBA" id="ARBA00023136"/>
    </source>
</evidence>
<accession>A0A7Y6NT81</accession>
<dbReference type="AlphaFoldDB" id="A0A7Y6NT81"/>
<evidence type="ECO:0000256" key="2">
    <source>
        <dbReference type="ARBA" id="ARBA00009142"/>
    </source>
</evidence>
<comment type="similarity">
    <text evidence="2 8">Belongs to the 4-toluene sulfonate uptake permease (TSUP) (TC 2.A.102) family.</text>
</comment>
<dbReference type="Pfam" id="PF01925">
    <property type="entry name" value="TauE"/>
    <property type="match status" value="1"/>
</dbReference>
<keyword evidence="7 8" id="KW-0472">Membrane</keyword>
<dbReference type="InterPro" id="IPR002781">
    <property type="entry name" value="TM_pro_TauE-like"/>
</dbReference>
<organism evidence="9 10">
    <name type="scientific">Piscinibacter koreensis</name>
    <dbReference type="NCBI Taxonomy" id="2742824"/>
    <lineage>
        <taxon>Bacteria</taxon>
        <taxon>Pseudomonadati</taxon>
        <taxon>Pseudomonadota</taxon>
        <taxon>Betaproteobacteria</taxon>
        <taxon>Burkholderiales</taxon>
        <taxon>Sphaerotilaceae</taxon>
        <taxon>Piscinibacter</taxon>
    </lineage>
</organism>
<dbReference type="EMBL" id="JABWMJ010000018">
    <property type="protein sequence ID" value="NUZ08880.1"/>
    <property type="molecule type" value="Genomic_DNA"/>
</dbReference>